<dbReference type="RefSeq" id="WP_101302436.1">
    <property type="nucleotide sequence ID" value="NZ_CP025197.1"/>
</dbReference>
<evidence type="ECO:0000313" key="4">
    <source>
        <dbReference type="Proteomes" id="UP000233534"/>
    </source>
</evidence>
<accession>A0A2K9E994</accession>
<feature type="transmembrane region" description="Helical" evidence="1">
    <location>
        <begin position="144"/>
        <end position="163"/>
    </location>
</feature>
<protein>
    <recommendedName>
        <fullName evidence="6">DUF5317 domain-containing protein</fullName>
    </recommendedName>
</protein>
<keyword evidence="1" id="KW-0812">Transmembrane</keyword>
<dbReference type="Proteomes" id="UP000233534">
    <property type="component" value="Chromosome"/>
</dbReference>
<feature type="transmembrane region" description="Helical" evidence="1">
    <location>
        <begin position="59"/>
        <end position="79"/>
    </location>
</feature>
<proteinExistence type="predicted"/>
<evidence type="ECO:0000313" key="5">
    <source>
        <dbReference type="Proteomes" id="UP000239720"/>
    </source>
</evidence>
<keyword evidence="4" id="KW-1185">Reference proteome</keyword>
<organism evidence="2 4">
    <name type="scientific">Acetivibrio saccincola</name>
    <dbReference type="NCBI Taxonomy" id="1677857"/>
    <lineage>
        <taxon>Bacteria</taxon>
        <taxon>Bacillati</taxon>
        <taxon>Bacillota</taxon>
        <taxon>Clostridia</taxon>
        <taxon>Eubacteriales</taxon>
        <taxon>Oscillospiraceae</taxon>
        <taxon>Acetivibrio</taxon>
    </lineage>
</organism>
<name>A0A2K9E994_9FIRM</name>
<sequence>MLYLLVILLAIILGVLFGTFKRKKLDISYIRLEKVWLAFLAFGIQTITRIFSMKGVSFLVKYSWLTQGVVFVLLFVALWYNRKHLGLWIIALGASLNALVMMVNGGRMPVSLEKLVKVDMPEFIELIKSGADNKHVVMSEATKLNFLADIFYLPGFLGKGAYVLSIGDYIVAAGLFIFVFGMVSGSYKKHEEVKI</sequence>
<keyword evidence="1" id="KW-1133">Transmembrane helix</keyword>
<evidence type="ECO:0000256" key="1">
    <source>
        <dbReference type="SAM" id="Phobius"/>
    </source>
</evidence>
<dbReference type="KEGG" id="hsc:HVS_11470"/>
<keyword evidence="1" id="KW-0472">Membrane</keyword>
<dbReference type="Pfam" id="PF17248">
    <property type="entry name" value="DUF5317"/>
    <property type="match status" value="1"/>
</dbReference>
<dbReference type="EMBL" id="CP025197">
    <property type="protein sequence ID" value="AUG58186.1"/>
    <property type="molecule type" value="Genomic_DNA"/>
</dbReference>
<dbReference type="InterPro" id="IPR035168">
    <property type="entry name" value="DUF5317"/>
</dbReference>
<evidence type="ECO:0000313" key="2">
    <source>
        <dbReference type="EMBL" id="AUG58186.1"/>
    </source>
</evidence>
<gene>
    <name evidence="3" type="ORF">B9R14_15680</name>
    <name evidence="2" type="ORF">HVS_11470</name>
</gene>
<dbReference type="EMBL" id="NEMB01000003">
    <property type="protein sequence ID" value="PQQ68068.1"/>
    <property type="molecule type" value="Genomic_DNA"/>
</dbReference>
<dbReference type="Proteomes" id="UP000239720">
    <property type="component" value="Unassembled WGS sequence"/>
</dbReference>
<dbReference type="OrthoDB" id="37447at2"/>
<feature type="transmembrane region" description="Helical" evidence="1">
    <location>
        <begin position="34"/>
        <end position="52"/>
    </location>
</feature>
<dbReference type="AlphaFoldDB" id="A0A2K9E994"/>
<reference evidence="3 5" key="2">
    <citation type="journal article" date="2018" name="Syst. Appl. Microbiol.">
        <title>Characterization and high-quality draft genome sequence of Herbivorax saccincola A7, an anaerobic, alkaliphilic, thermophilic, cellulolytic, and xylanolytic bacterium.</title>
        <authorList>
            <person name="Aikawa S."/>
            <person name="Baramee S."/>
            <person name="Sermsathanaswadi J."/>
            <person name="Thianheng P."/>
            <person name="Tachaapaikoon C."/>
            <person name="Shikata A."/>
            <person name="Waeonukul R."/>
            <person name="Pason P."/>
            <person name="Ratanakhanokchai K."/>
            <person name="Kosugi A."/>
        </authorList>
    </citation>
    <scope>NUCLEOTIDE SEQUENCE [LARGE SCALE GENOMIC DNA]</scope>
    <source>
        <strain evidence="3 5">A7</strain>
    </source>
</reference>
<feature type="transmembrane region" description="Helical" evidence="1">
    <location>
        <begin position="85"/>
        <end position="104"/>
    </location>
</feature>
<evidence type="ECO:0008006" key="6">
    <source>
        <dbReference type="Google" id="ProtNLM"/>
    </source>
</evidence>
<evidence type="ECO:0000313" key="3">
    <source>
        <dbReference type="EMBL" id="PQQ68068.1"/>
    </source>
</evidence>
<feature type="transmembrane region" description="Helical" evidence="1">
    <location>
        <begin position="169"/>
        <end position="187"/>
    </location>
</feature>
<reference evidence="2 4" key="1">
    <citation type="submission" date="2017-12" db="EMBL/GenBank/DDBJ databases">
        <title>Complete genome sequence of Herbivorax saccincola GGR1, a novel Cellulosome-producing hydrolytic bacterium in a thermophilic biogas plant, established by Illumina and Nanopore MinION sequencing.</title>
        <authorList>
            <person name="Pechtl A."/>
            <person name="Ruckert C."/>
            <person name="Koeck D.E."/>
            <person name="Maus I."/>
            <person name="Winkler A."/>
            <person name="Kalinowski J."/>
            <person name="Puhler A."/>
            <person name="Schwarz W.W."/>
            <person name="Zverlov V.V."/>
            <person name="Schluter A."/>
            <person name="Liebl W."/>
        </authorList>
    </citation>
    <scope>NUCLEOTIDE SEQUENCE [LARGE SCALE GENOMIC DNA]</scope>
    <source>
        <strain evidence="2">GGR1</strain>
        <strain evidence="4">SR1</strain>
    </source>
</reference>